<dbReference type="EMBL" id="FOOT01000002">
    <property type="protein sequence ID" value="SFG28278.1"/>
    <property type="molecule type" value="Genomic_DNA"/>
</dbReference>
<accession>A0A1I2QIY4</accession>
<dbReference type="OrthoDB" id="9857004at2"/>
<evidence type="ECO:0000313" key="2">
    <source>
        <dbReference type="Proteomes" id="UP000198724"/>
    </source>
</evidence>
<gene>
    <name evidence="1" type="ORF">SAMN05421739_10227</name>
</gene>
<dbReference type="AlphaFoldDB" id="A0A1I2QIY4"/>
<dbReference type="RefSeq" id="WP_092099519.1">
    <property type="nucleotide sequence ID" value="NZ_FOOT01000002.1"/>
</dbReference>
<proteinExistence type="predicted"/>
<dbReference type="Proteomes" id="UP000198724">
    <property type="component" value="Unassembled WGS sequence"/>
</dbReference>
<sequence length="151" mass="16924">MEILKFYGILGGDAVAEDYSNKKLHIVCAAMNGLTFYNVFADRAGLGPVADEMTKKVNQNNETGTFWPKAALSIIPLSVYNDRNDVGNREVMRKHIKDVFLAQNKYVKSPNLLFAFEARSDFDNDLAMEVLEEEAAQLDCPHTQAIYFIPG</sequence>
<protein>
    <submittedName>
        <fullName evidence="1">Uncharacterized protein</fullName>
    </submittedName>
</protein>
<evidence type="ECO:0000313" key="1">
    <source>
        <dbReference type="EMBL" id="SFG28278.1"/>
    </source>
</evidence>
<reference evidence="2" key="1">
    <citation type="submission" date="2016-10" db="EMBL/GenBank/DDBJ databases">
        <authorList>
            <person name="Varghese N."/>
            <person name="Submissions S."/>
        </authorList>
    </citation>
    <scope>NUCLEOTIDE SEQUENCE [LARGE SCALE GENOMIC DNA]</scope>
    <source>
        <strain evidence="2">LP51</strain>
    </source>
</reference>
<name>A0A1I2QIY4_9BACT</name>
<keyword evidence="2" id="KW-1185">Reference proteome</keyword>
<organism evidence="1 2">
    <name type="scientific">Pontibacter chinhatensis</name>
    <dbReference type="NCBI Taxonomy" id="1436961"/>
    <lineage>
        <taxon>Bacteria</taxon>
        <taxon>Pseudomonadati</taxon>
        <taxon>Bacteroidota</taxon>
        <taxon>Cytophagia</taxon>
        <taxon>Cytophagales</taxon>
        <taxon>Hymenobacteraceae</taxon>
        <taxon>Pontibacter</taxon>
    </lineage>
</organism>